<dbReference type="RefSeq" id="WP_230561170.1">
    <property type="nucleotide sequence ID" value="NZ_JAJITC010000005.1"/>
</dbReference>
<feature type="domain" description="Response regulatory" evidence="6">
    <location>
        <begin position="667"/>
        <end position="782"/>
    </location>
</feature>
<dbReference type="SUPFAM" id="SSF55785">
    <property type="entry name" value="PYP-like sensor domain (PAS domain)"/>
    <property type="match status" value="2"/>
</dbReference>
<feature type="modified residue" description="4-aspartylphosphate" evidence="4">
    <location>
        <position position="585"/>
    </location>
</feature>
<dbReference type="Gene3D" id="3.30.565.10">
    <property type="entry name" value="Histidine kinase-like ATPase, C-terminal domain"/>
    <property type="match status" value="1"/>
</dbReference>
<dbReference type="InterPro" id="IPR036097">
    <property type="entry name" value="HisK_dim/P_sf"/>
</dbReference>
<dbReference type="InterPro" id="IPR000014">
    <property type="entry name" value="PAS"/>
</dbReference>
<dbReference type="PANTHER" id="PTHR43065">
    <property type="entry name" value="SENSOR HISTIDINE KINASE"/>
    <property type="match status" value="1"/>
</dbReference>
<dbReference type="Gene3D" id="3.30.450.20">
    <property type="entry name" value="PAS domain"/>
    <property type="match status" value="2"/>
</dbReference>
<dbReference type="SUPFAM" id="SSF47384">
    <property type="entry name" value="Homodimeric domain of signal transducing histidine kinase"/>
    <property type="match status" value="1"/>
</dbReference>
<evidence type="ECO:0000256" key="2">
    <source>
        <dbReference type="ARBA" id="ARBA00012438"/>
    </source>
</evidence>
<dbReference type="Gene3D" id="3.40.50.2300">
    <property type="match status" value="2"/>
</dbReference>
<gene>
    <name evidence="9" type="ORF">LJ655_10435</name>
</gene>
<dbReference type="Pfam" id="PF02518">
    <property type="entry name" value="HATPase_c"/>
    <property type="match status" value="1"/>
</dbReference>
<dbReference type="EMBL" id="JAJITC010000005">
    <property type="protein sequence ID" value="MCC8402304.1"/>
    <property type="molecule type" value="Genomic_DNA"/>
</dbReference>
<dbReference type="InterPro" id="IPR004358">
    <property type="entry name" value="Sig_transdc_His_kin-like_C"/>
</dbReference>
<reference evidence="9 10" key="1">
    <citation type="submission" date="2021-11" db="EMBL/GenBank/DDBJ databases">
        <authorList>
            <person name="Oh E.-T."/>
            <person name="Kim S.-B."/>
        </authorList>
    </citation>
    <scope>NUCLEOTIDE SEQUENCE [LARGE SCALE GENOMIC DNA]</scope>
    <source>
        <strain evidence="9 10">MMS20-SJTN17</strain>
    </source>
</reference>
<evidence type="ECO:0000256" key="3">
    <source>
        <dbReference type="ARBA" id="ARBA00022553"/>
    </source>
</evidence>
<evidence type="ECO:0000256" key="4">
    <source>
        <dbReference type="PROSITE-ProRule" id="PRU00169"/>
    </source>
</evidence>
<dbReference type="NCBIfam" id="TIGR00229">
    <property type="entry name" value="sensory_box"/>
    <property type="match status" value="2"/>
</dbReference>
<evidence type="ECO:0000313" key="9">
    <source>
        <dbReference type="EMBL" id="MCC8402304.1"/>
    </source>
</evidence>
<feature type="modified residue" description="4-aspartylphosphate" evidence="4">
    <location>
        <position position="716"/>
    </location>
</feature>
<keyword evidence="10" id="KW-1185">Reference proteome</keyword>
<dbReference type="SMART" id="SM00091">
    <property type="entry name" value="PAS"/>
    <property type="match status" value="2"/>
</dbReference>
<dbReference type="InterPro" id="IPR005467">
    <property type="entry name" value="His_kinase_dom"/>
</dbReference>
<evidence type="ECO:0000259" key="8">
    <source>
        <dbReference type="PROSITE" id="PS50113"/>
    </source>
</evidence>
<feature type="domain" description="Response regulatory" evidence="6">
    <location>
        <begin position="535"/>
        <end position="651"/>
    </location>
</feature>
<protein>
    <recommendedName>
        <fullName evidence="2">histidine kinase</fullName>
        <ecNumber evidence="2">2.7.13.3</ecNumber>
    </recommendedName>
</protein>
<dbReference type="PROSITE" id="PS50110">
    <property type="entry name" value="RESPONSE_REGULATORY"/>
    <property type="match status" value="2"/>
</dbReference>
<dbReference type="SMART" id="SM00448">
    <property type="entry name" value="REC"/>
    <property type="match status" value="2"/>
</dbReference>
<dbReference type="PROSITE" id="PS50109">
    <property type="entry name" value="HIS_KIN"/>
    <property type="match status" value="1"/>
</dbReference>
<dbReference type="InterPro" id="IPR011006">
    <property type="entry name" value="CheY-like_superfamily"/>
</dbReference>
<name>A0ABS8KC08_9BURK</name>
<evidence type="ECO:0000259" key="7">
    <source>
        <dbReference type="PROSITE" id="PS50112"/>
    </source>
</evidence>
<proteinExistence type="predicted"/>
<dbReference type="PRINTS" id="PR00344">
    <property type="entry name" value="BCTRLSENSOR"/>
</dbReference>
<keyword evidence="3 4" id="KW-0597">Phosphoprotein</keyword>
<dbReference type="EC" id="2.7.13.3" evidence="2"/>
<dbReference type="SUPFAM" id="SSF52172">
    <property type="entry name" value="CheY-like"/>
    <property type="match status" value="2"/>
</dbReference>
<comment type="caution">
    <text evidence="9">The sequence shown here is derived from an EMBL/GenBank/DDBJ whole genome shotgun (WGS) entry which is preliminary data.</text>
</comment>
<feature type="domain" description="Histidine kinase" evidence="5">
    <location>
        <begin position="292"/>
        <end position="515"/>
    </location>
</feature>
<evidence type="ECO:0000313" key="10">
    <source>
        <dbReference type="Proteomes" id="UP001430614"/>
    </source>
</evidence>
<dbReference type="InterPro" id="IPR001610">
    <property type="entry name" value="PAC"/>
</dbReference>
<dbReference type="CDD" id="cd00082">
    <property type="entry name" value="HisKA"/>
    <property type="match status" value="1"/>
</dbReference>
<dbReference type="Gene3D" id="1.10.287.130">
    <property type="match status" value="1"/>
</dbReference>
<accession>A0ABS8KC08</accession>
<sequence length="782" mass="85662">MPDRSGHEVSEQEATLPASRSWLEAWVRTTENVGLFAVSENGTVLTWSPGCERMCGYPPAAIVGHSIDMLFASESDASRVRAALATLATRNEVELESLCCRKDKSRFWAEFVVTRLTAFSSEPNLAVLIRDASDKRQAYDEAIESGRAFRMLVGGVTDYAIFMLDPHGVVTSWNPGARRIKGYSEEDILGSHFSRFYTPEDAAAGAPQRGLDTARREGRFEAEGWRVRKDSSRFWAHVVIDAIYDDHGKLAGFAKITRDITDRAEAAKLLEQTRNELFQSQKMEALGKLTGGVAHDFNNLLQILRGNLELLAVRYRSDVWTRERLEKASEAIERGAKLSMQLLAFGRRQPLAADVINIGDMLKGMDDLLRRALGEEVQIGTVVAPELWNNLLDSHQLENVILNLCINARDAMPNGGKLVIAACNTILDDEHVRGLEDVAPGEYVMVSVTDTGTGMTPEVMEKAFDPFFTTKGDGQSSGLGLSMAYGYVKQSGGHIGISSRVGHGTAVKMYFPRSAGQVTRAVLEESVPAAGGHETILVVEDDRIVQSTVIEMLVSLGYHVLKADNATQALTILRSGVRVDMLFTDVVMPGSMASPEMVRIALSLLPDLKVLYTSGYAQTAIIHDGKLDRGVQLLSKPYSRERLAQKIRQVFEAKDASAGTKARQASRVLVVEDEPESLEATCELIRMIGHEASPALDANIARQALRTGHFDVLLTDLRLPGMSGSDFAMEASRVDPSIRVIIASGQFPDTGGLPGVASPEQNGWRMLLKPFTAQQLQQAIEE</sequence>
<dbReference type="InterPro" id="IPR036890">
    <property type="entry name" value="HATPase_C_sf"/>
</dbReference>
<dbReference type="InterPro" id="IPR035965">
    <property type="entry name" value="PAS-like_dom_sf"/>
</dbReference>
<comment type="catalytic activity">
    <reaction evidence="1">
        <text>ATP + protein L-histidine = ADP + protein N-phospho-L-histidine.</text>
        <dbReference type="EC" id="2.7.13.3"/>
    </reaction>
</comment>
<dbReference type="SMART" id="SM00086">
    <property type="entry name" value="PAC"/>
    <property type="match status" value="2"/>
</dbReference>
<dbReference type="PROSITE" id="PS50113">
    <property type="entry name" value="PAC"/>
    <property type="match status" value="1"/>
</dbReference>
<feature type="domain" description="PAS" evidence="7">
    <location>
        <begin position="19"/>
        <end position="91"/>
    </location>
</feature>
<dbReference type="Proteomes" id="UP001430614">
    <property type="component" value="Unassembled WGS sequence"/>
</dbReference>
<dbReference type="PROSITE" id="PS50112">
    <property type="entry name" value="PAS"/>
    <property type="match status" value="2"/>
</dbReference>
<dbReference type="SMART" id="SM00387">
    <property type="entry name" value="HATPase_c"/>
    <property type="match status" value="1"/>
</dbReference>
<feature type="domain" description="PAC" evidence="8">
    <location>
        <begin position="220"/>
        <end position="272"/>
    </location>
</feature>
<dbReference type="InterPro" id="IPR001789">
    <property type="entry name" value="Sig_transdc_resp-reg_receiver"/>
</dbReference>
<dbReference type="CDD" id="cd00156">
    <property type="entry name" value="REC"/>
    <property type="match status" value="1"/>
</dbReference>
<dbReference type="InterPro" id="IPR000700">
    <property type="entry name" value="PAS-assoc_C"/>
</dbReference>
<dbReference type="PANTHER" id="PTHR43065:SF49">
    <property type="entry name" value="HISTIDINE KINASE"/>
    <property type="match status" value="1"/>
</dbReference>
<organism evidence="9 10">
    <name type="scientific">Paraburkholderia translucens</name>
    <dbReference type="NCBI Taxonomy" id="2886945"/>
    <lineage>
        <taxon>Bacteria</taxon>
        <taxon>Pseudomonadati</taxon>
        <taxon>Pseudomonadota</taxon>
        <taxon>Betaproteobacteria</taxon>
        <taxon>Burkholderiales</taxon>
        <taxon>Burkholderiaceae</taxon>
        <taxon>Paraburkholderia</taxon>
    </lineage>
</organism>
<dbReference type="Pfam" id="PF00072">
    <property type="entry name" value="Response_reg"/>
    <property type="match status" value="2"/>
</dbReference>
<dbReference type="CDD" id="cd00130">
    <property type="entry name" value="PAS"/>
    <property type="match status" value="2"/>
</dbReference>
<evidence type="ECO:0000259" key="6">
    <source>
        <dbReference type="PROSITE" id="PS50110"/>
    </source>
</evidence>
<dbReference type="InterPro" id="IPR003661">
    <property type="entry name" value="HisK_dim/P_dom"/>
</dbReference>
<dbReference type="InterPro" id="IPR003594">
    <property type="entry name" value="HATPase_dom"/>
</dbReference>
<feature type="domain" description="PAS" evidence="7">
    <location>
        <begin position="145"/>
        <end position="201"/>
    </location>
</feature>
<evidence type="ECO:0000256" key="1">
    <source>
        <dbReference type="ARBA" id="ARBA00000085"/>
    </source>
</evidence>
<dbReference type="SUPFAM" id="SSF55874">
    <property type="entry name" value="ATPase domain of HSP90 chaperone/DNA topoisomerase II/histidine kinase"/>
    <property type="match status" value="1"/>
</dbReference>
<evidence type="ECO:0000259" key="5">
    <source>
        <dbReference type="PROSITE" id="PS50109"/>
    </source>
</evidence>
<dbReference type="Pfam" id="PF13426">
    <property type="entry name" value="PAS_9"/>
    <property type="match status" value="2"/>
</dbReference>